<reference evidence="9" key="1">
    <citation type="journal article" date="2019" name="Int. J. Syst. Evol. Microbiol.">
        <title>The Global Catalogue of Microorganisms (GCM) 10K type strain sequencing project: providing services to taxonomists for standard genome sequencing and annotation.</title>
        <authorList>
            <consortium name="The Broad Institute Genomics Platform"/>
            <consortium name="The Broad Institute Genome Sequencing Center for Infectious Disease"/>
            <person name="Wu L."/>
            <person name="Ma J."/>
        </authorList>
    </citation>
    <scope>NUCLEOTIDE SEQUENCE [LARGE SCALE GENOMIC DNA]</scope>
    <source>
        <strain evidence="9">JCM 10696</strain>
    </source>
</reference>
<evidence type="ECO:0000256" key="5">
    <source>
        <dbReference type="SAM" id="MobiDB-lite"/>
    </source>
</evidence>
<sequence>MSGRQEQTGPRPADPADHPRAVGACPDVPRKDEAAAPGPVASFIRYVVCGGGVTLLSSWALMLLDASMSLVVANALVTVLGTLLVNELHGRVSFKSERRGWRMHGESALTALGAYLVTTGAMLVLHHFSAHPTAVLEQGVYLAASGVAGTCRFLVLRLVVFGRRPRRGGRNTVVLAA</sequence>
<feature type="region of interest" description="Disordered" evidence="5">
    <location>
        <begin position="1"/>
        <end position="30"/>
    </location>
</feature>
<organism evidence="8 9">
    <name type="scientific">Actinocorallia libanotica</name>
    <dbReference type="NCBI Taxonomy" id="46162"/>
    <lineage>
        <taxon>Bacteria</taxon>
        <taxon>Bacillati</taxon>
        <taxon>Actinomycetota</taxon>
        <taxon>Actinomycetes</taxon>
        <taxon>Streptosporangiales</taxon>
        <taxon>Thermomonosporaceae</taxon>
        <taxon>Actinocorallia</taxon>
    </lineage>
</organism>
<evidence type="ECO:0000313" key="8">
    <source>
        <dbReference type="EMBL" id="GAA0967878.1"/>
    </source>
</evidence>
<keyword evidence="4 6" id="KW-0472">Membrane</keyword>
<evidence type="ECO:0000259" key="7">
    <source>
        <dbReference type="Pfam" id="PF04138"/>
    </source>
</evidence>
<dbReference type="Proteomes" id="UP001500665">
    <property type="component" value="Unassembled WGS sequence"/>
</dbReference>
<comment type="subcellular location">
    <subcellularLocation>
        <location evidence="1">Membrane</location>
        <topology evidence="1">Multi-pass membrane protein</topology>
    </subcellularLocation>
</comment>
<keyword evidence="3 6" id="KW-1133">Transmembrane helix</keyword>
<proteinExistence type="predicted"/>
<feature type="transmembrane region" description="Helical" evidence="6">
    <location>
        <begin position="140"/>
        <end position="160"/>
    </location>
</feature>
<evidence type="ECO:0000256" key="6">
    <source>
        <dbReference type="SAM" id="Phobius"/>
    </source>
</evidence>
<keyword evidence="2 6" id="KW-0812">Transmembrane</keyword>
<dbReference type="EMBL" id="BAAAHH010000052">
    <property type="protein sequence ID" value="GAA0967878.1"/>
    <property type="molecule type" value="Genomic_DNA"/>
</dbReference>
<comment type="caution">
    <text evidence="8">The sequence shown here is derived from an EMBL/GenBank/DDBJ whole genome shotgun (WGS) entry which is preliminary data.</text>
</comment>
<evidence type="ECO:0000256" key="3">
    <source>
        <dbReference type="ARBA" id="ARBA00022989"/>
    </source>
</evidence>
<dbReference type="Pfam" id="PF04138">
    <property type="entry name" value="GtrA_DPMS_TM"/>
    <property type="match status" value="1"/>
</dbReference>
<dbReference type="RefSeq" id="WP_344246800.1">
    <property type="nucleotide sequence ID" value="NZ_BAAAHH010000052.1"/>
</dbReference>
<feature type="domain" description="GtrA/DPMS transmembrane" evidence="7">
    <location>
        <begin position="45"/>
        <end position="161"/>
    </location>
</feature>
<feature type="transmembrane region" description="Helical" evidence="6">
    <location>
        <begin position="68"/>
        <end position="86"/>
    </location>
</feature>
<evidence type="ECO:0000256" key="4">
    <source>
        <dbReference type="ARBA" id="ARBA00023136"/>
    </source>
</evidence>
<accession>A0ABP4CF17</accession>
<feature type="transmembrane region" description="Helical" evidence="6">
    <location>
        <begin position="43"/>
        <end position="62"/>
    </location>
</feature>
<keyword evidence="9" id="KW-1185">Reference proteome</keyword>
<gene>
    <name evidence="8" type="ORF">GCM10009550_72410</name>
</gene>
<feature type="transmembrane region" description="Helical" evidence="6">
    <location>
        <begin position="107"/>
        <end position="128"/>
    </location>
</feature>
<evidence type="ECO:0000256" key="1">
    <source>
        <dbReference type="ARBA" id="ARBA00004141"/>
    </source>
</evidence>
<name>A0ABP4CF17_9ACTN</name>
<evidence type="ECO:0000256" key="2">
    <source>
        <dbReference type="ARBA" id="ARBA00022692"/>
    </source>
</evidence>
<protein>
    <recommendedName>
        <fullName evidence="7">GtrA/DPMS transmembrane domain-containing protein</fullName>
    </recommendedName>
</protein>
<evidence type="ECO:0000313" key="9">
    <source>
        <dbReference type="Proteomes" id="UP001500665"/>
    </source>
</evidence>
<dbReference type="InterPro" id="IPR007267">
    <property type="entry name" value="GtrA_DPMS_TM"/>
</dbReference>